<dbReference type="InterPro" id="IPR003346">
    <property type="entry name" value="Transposase_20"/>
</dbReference>
<dbReference type="AlphaFoldDB" id="F6EQF2"/>
<dbReference type="Pfam" id="PF02371">
    <property type="entry name" value="Transposase_20"/>
    <property type="match status" value="1"/>
</dbReference>
<dbReference type="GO" id="GO:0006313">
    <property type="term" value="P:DNA transposition"/>
    <property type="evidence" value="ECO:0007669"/>
    <property type="project" value="InterPro"/>
</dbReference>
<dbReference type="HOGENOM" id="CLU_2930950_0_0_11"/>
<dbReference type="GO" id="GO:0003677">
    <property type="term" value="F:DNA binding"/>
    <property type="evidence" value="ECO:0007669"/>
    <property type="project" value="InterPro"/>
</dbReference>
<evidence type="ECO:0000313" key="3">
    <source>
        <dbReference type="Proteomes" id="UP000009235"/>
    </source>
</evidence>
<dbReference type="KEGG" id="asd:AS9A_2188"/>
<dbReference type="eggNOG" id="COG3547">
    <property type="taxonomic scope" value="Bacteria"/>
</dbReference>
<protein>
    <submittedName>
        <fullName evidence="2">Transposase</fullName>
    </submittedName>
</protein>
<sequence>MPGTLLTEWFRTHPRAKIIDPTPGMGPILGAEFIAIAIGDLAIFGTPARLASYGGLARTK</sequence>
<keyword evidence="3" id="KW-1185">Reference proteome</keyword>
<dbReference type="EMBL" id="CP002786">
    <property type="protein sequence ID" value="AEF40637.1"/>
    <property type="molecule type" value="Genomic_DNA"/>
</dbReference>
<dbReference type="STRING" id="443218.AS9A_2188"/>
<proteinExistence type="predicted"/>
<accession>F6EQF2</accession>
<dbReference type="OrthoDB" id="3188901at2"/>
<dbReference type="Proteomes" id="UP000009235">
    <property type="component" value="Chromosome"/>
</dbReference>
<evidence type="ECO:0000313" key="2">
    <source>
        <dbReference type="EMBL" id="AEF40637.1"/>
    </source>
</evidence>
<evidence type="ECO:0000259" key="1">
    <source>
        <dbReference type="Pfam" id="PF02371"/>
    </source>
</evidence>
<organism evidence="2 3">
    <name type="scientific">Hoyosella subflava (strain DSM 45089 / JCM 17490 / NBRC 109087 / DQS3-9A1)</name>
    <name type="common">Amycolicicoccus subflavus</name>
    <dbReference type="NCBI Taxonomy" id="443218"/>
    <lineage>
        <taxon>Bacteria</taxon>
        <taxon>Bacillati</taxon>
        <taxon>Actinomycetota</taxon>
        <taxon>Actinomycetes</taxon>
        <taxon>Mycobacteriales</taxon>
        <taxon>Hoyosellaceae</taxon>
        <taxon>Hoyosella</taxon>
    </lineage>
</organism>
<feature type="domain" description="Transposase IS116/IS110/IS902 C-terminal" evidence="1">
    <location>
        <begin position="17"/>
        <end position="57"/>
    </location>
</feature>
<dbReference type="GO" id="GO:0004803">
    <property type="term" value="F:transposase activity"/>
    <property type="evidence" value="ECO:0007669"/>
    <property type="project" value="InterPro"/>
</dbReference>
<name>F6EQF2_HOYSD</name>
<gene>
    <name evidence="2" type="ordered locus">AS9A_2188</name>
</gene>
<reference evidence="2 3" key="1">
    <citation type="journal article" date="2011" name="J. Bacteriol.">
        <title>Complete genome sequence of Amycolicicoccus subflavus DQS3-9A1T, an actinomycete isolated from crude oil-polluted soil.</title>
        <authorList>
            <person name="Cai M."/>
            <person name="Chen W.M."/>
            <person name="Nie Y."/>
            <person name="Chi C.Q."/>
            <person name="Wang Y.N."/>
            <person name="Tang Y.Q."/>
            <person name="Li G.Y."/>
            <person name="Wu X.L."/>
        </authorList>
    </citation>
    <scope>NUCLEOTIDE SEQUENCE [LARGE SCALE GENOMIC DNA]</scope>
    <source>
        <strain evidence="3">DSM 45089 / DQS3-9A1</strain>
    </source>
</reference>